<evidence type="ECO:0000313" key="1">
    <source>
        <dbReference type="EMBL" id="OPX46004.1"/>
    </source>
</evidence>
<dbReference type="AlphaFoldDB" id="A0A1V4SQ81"/>
<sequence length="49" mass="5927">MDYENYMELYEAVYFFNRINCCVDNKLPQLINKEEIKRLGINESIYKGT</sequence>
<dbReference type="EMBL" id="MZGX01000002">
    <property type="protein sequence ID" value="OPX46004.1"/>
    <property type="molecule type" value="Genomic_DNA"/>
</dbReference>
<gene>
    <name evidence="1" type="ORF">CLHUN_04790</name>
</gene>
<dbReference type="STRING" id="48256.CLHUN_04790"/>
<keyword evidence="2" id="KW-1185">Reference proteome</keyword>
<evidence type="ECO:0000313" key="2">
    <source>
        <dbReference type="Proteomes" id="UP000191554"/>
    </source>
</evidence>
<proteinExistence type="predicted"/>
<dbReference type="RefSeq" id="WP_165755631.1">
    <property type="nucleotide sequence ID" value="NZ_MZGX01000002.1"/>
</dbReference>
<organism evidence="1 2">
    <name type="scientific">Ruminiclostridium hungatei</name>
    <name type="common">Clostridium hungatei</name>
    <dbReference type="NCBI Taxonomy" id="48256"/>
    <lineage>
        <taxon>Bacteria</taxon>
        <taxon>Bacillati</taxon>
        <taxon>Bacillota</taxon>
        <taxon>Clostridia</taxon>
        <taxon>Eubacteriales</taxon>
        <taxon>Oscillospiraceae</taxon>
        <taxon>Ruminiclostridium</taxon>
    </lineage>
</organism>
<comment type="caution">
    <text evidence="1">The sequence shown here is derived from an EMBL/GenBank/DDBJ whole genome shotgun (WGS) entry which is preliminary data.</text>
</comment>
<reference evidence="1 2" key="1">
    <citation type="submission" date="2017-03" db="EMBL/GenBank/DDBJ databases">
        <title>Genome sequence of Clostridium hungatei DSM 14427.</title>
        <authorList>
            <person name="Poehlein A."/>
            <person name="Daniel R."/>
        </authorList>
    </citation>
    <scope>NUCLEOTIDE SEQUENCE [LARGE SCALE GENOMIC DNA]</scope>
    <source>
        <strain evidence="1 2">DSM 14427</strain>
    </source>
</reference>
<protein>
    <submittedName>
        <fullName evidence="1">Uncharacterized protein</fullName>
    </submittedName>
</protein>
<dbReference type="Proteomes" id="UP000191554">
    <property type="component" value="Unassembled WGS sequence"/>
</dbReference>
<name>A0A1V4SQ81_RUMHU</name>
<accession>A0A1V4SQ81</accession>